<comment type="caution">
    <text evidence="2">The sequence shown here is derived from an EMBL/GenBank/DDBJ whole genome shotgun (WGS) entry which is preliminary data.</text>
</comment>
<dbReference type="PROSITE" id="PS50011">
    <property type="entry name" value="PROTEIN_KINASE_DOM"/>
    <property type="match status" value="1"/>
</dbReference>
<name>A0ABX5GT25_9GAMM</name>
<sequence length="489" mass="55552">MVSKNKQDLDQFGLPKQGLQDEWGQLHKLTKVLGRGGQGVVFRTTDPDLVVKFILKDNQVVTNTAEKETYKKKLSKLSLYPINSEFNIAKPLLMLKEQAGYVMQMMQGMQSVQTMLDHKKPKDIQGELPGWLSSKLPVEISYPLAHYAKTGGSKQRLAILMQTATELSKLHSVGLIYGDISPENVFYSVDRDFNHVWFIDADNIRFDTPKHGSIVYTPGYGAPEVVTKQDGCRPQTDCYSFVTLAFKLLAMVAPFDGAALDEDGGWDEGEISTEDKAQQGLLPFIDDLIDDSNRSNSGLPRDLVLTPELKTLFAKTFTEGRVNSWQRPTIYHWPEALAAAHDAMIPCSGCNMSYYPTDHKECPYCKLSVPDYFQLNCYQWQPNEPLQKNIWQSVHVAKDVPITVPDRVLQTFKVDRHDQAVLELYQIEGDWFIRQLSDQHTILITDSQGVFKPLVGQWHVELDALKQQEILLYVQSELPRVIELKWQGK</sequence>
<dbReference type="SMART" id="SM00220">
    <property type="entry name" value="S_TKc"/>
    <property type="match status" value="1"/>
</dbReference>
<feature type="domain" description="Protein kinase" evidence="1">
    <location>
        <begin position="27"/>
        <end position="344"/>
    </location>
</feature>
<dbReference type="InterPro" id="IPR011009">
    <property type="entry name" value="Kinase-like_dom_sf"/>
</dbReference>
<dbReference type="InterPro" id="IPR000719">
    <property type="entry name" value="Prot_kinase_dom"/>
</dbReference>
<keyword evidence="2" id="KW-0723">Serine/threonine-protein kinase</keyword>
<proteinExistence type="predicted"/>
<dbReference type="Gene3D" id="1.10.510.10">
    <property type="entry name" value="Transferase(Phosphotransferase) domain 1"/>
    <property type="match status" value="1"/>
</dbReference>
<gene>
    <name evidence="2" type="ORF">C9J52_09410</name>
</gene>
<dbReference type="EMBL" id="PYOP01000012">
    <property type="protein sequence ID" value="PSW96636.1"/>
    <property type="molecule type" value="Genomic_DNA"/>
</dbReference>
<evidence type="ECO:0000313" key="3">
    <source>
        <dbReference type="Proteomes" id="UP000241190"/>
    </source>
</evidence>
<keyword evidence="3" id="KW-1185">Reference proteome</keyword>
<keyword evidence="2" id="KW-0418">Kinase</keyword>
<dbReference type="SUPFAM" id="SSF56112">
    <property type="entry name" value="Protein kinase-like (PK-like)"/>
    <property type="match status" value="1"/>
</dbReference>
<organism evidence="2 3">
    <name type="scientific">Photobacterium iliopiscarium</name>
    <dbReference type="NCBI Taxonomy" id="56192"/>
    <lineage>
        <taxon>Bacteria</taxon>
        <taxon>Pseudomonadati</taxon>
        <taxon>Pseudomonadota</taxon>
        <taxon>Gammaproteobacteria</taxon>
        <taxon>Vibrionales</taxon>
        <taxon>Vibrionaceae</taxon>
        <taxon>Photobacterium</taxon>
    </lineage>
</organism>
<dbReference type="GO" id="GO:0004674">
    <property type="term" value="F:protein serine/threonine kinase activity"/>
    <property type="evidence" value="ECO:0007669"/>
    <property type="project" value="UniProtKB-KW"/>
</dbReference>
<reference evidence="2 3" key="1">
    <citation type="submission" date="2018-03" db="EMBL/GenBank/DDBJ databases">
        <title>Whole genome sequencing of Histamine producing bacteria.</title>
        <authorList>
            <person name="Butler K."/>
        </authorList>
    </citation>
    <scope>NUCLEOTIDE SEQUENCE [LARGE SCALE GENOMIC DNA]</scope>
    <source>
        <strain evidence="2 3">ATCC 51761</strain>
    </source>
</reference>
<dbReference type="Proteomes" id="UP000241190">
    <property type="component" value="Unassembled WGS sequence"/>
</dbReference>
<evidence type="ECO:0000313" key="2">
    <source>
        <dbReference type="EMBL" id="PSW96636.1"/>
    </source>
</evidence>
<accession>A0ABX5GT25</accession>
<evidence type="ECO:0000259" key="1">
    <source>
        <dbReference type="PROSITE" id="PS50011"/>
    </source>
</evidence>
<dbReference type="Pfam" id="PF00069">
    <property type="entry name" value="Pkinase"/>
    <property type="match status" value="1"/>
</dbReference>
<dbReference type="PANTHER" id="PTHR24347">
    <property type="entry name" value="SERINE/THREONINE-PROTEIN KINASE"/>
    <property type="match status" value="1"/>
</dbReference>
<protein>
    <submittedName>
        <fullName evidence="2">Serine/threonine protein kinase</fullName>
    </submittedName>
</protein>
<keyword evidence="2" id="KW-0808">Transferase</keyword>